<feature type="compositionally biased region" description="Polar residues" evidence="1">
    <location>
        <begin position="48"/>
        <end position="58"/>
    </location>
</feature>
<evidence type="ECO:0000313" key="2">
    <source>
        <dbReference type="EMBL" id="KAJ7776097.1"/>
    </source>
</evidence>
<evidence type="ECO:0000313" key="3">
    <source>
        <dbReference type="Proteomes" id="UP001215598"/>
    </source>
</evidence>
<gene>
    <name evidence="2" type="ORF">B0H16DRAFT_1505633</name>
</gene>
<keyword evidence="3" id="KW-1185">Reference proteome</keyword>
<feature type="non-terminal residue" evidence="2">
    <location>
        <position position="183"/>
    </location>
</feature>
<comment type="caution">
    <text evidence="2">The sequence shown here is derived from an EMBL/GenBank/DDBJ whole genome shotgun (WGS) entry which is preliminary data.</text>
</comment>
<sequence length="183" mass="20053">MSRCNALSAGTRCILVDELTSTRTVWERGGGGRPHRCAYRRHLESDNPSTATPFTHDNISPVPPPPPTRSSARPIPITRLTRSPLPIILDTGTRGICVLRRTRVRTTTHPNACIFLARPWSVMHRPAFCILCLRYIATSPLEHPAPPRCPQEAYCMPRTEVDSGTDAPPAAAALGHFPAGEFA</sequence>
<feature type="region of interest" description="Disordered" evidence="1">
    <location>
        <begin position="48"/>
        <end position="75"/>
    </location>
</feature>
<dbReference type="EMBL" id="JARKIB010000009">
    <property type="protein sequence ID" value="KAJ7776097.1"/>
    <property type="molecule type" value="Genomic_DNA"/>
</dbReference>
<accession>A0AAD7K5B7</accession>
<dbReference type="AlphaFoldDB" id="A0AAD7K5B7"/>
<evidence type="ECO:0000256" key="1">
    <source>
        <dbReference type="SAM" id="MobiDB-lite"/>
    </source>
</evidence>
<dbReference type="Proteomes" id="UP001215598">
    <property type="component" value="Unassembled WGS sequence"/>
</dbReference>
<reference evidence="2" key="1">
    <citation type="submission" date="2023-03" db="EMBL/GenBank/DDBJ databases">
        <title>Massive genome expansion in bonnet fungi (Mycena s.s.) driven by repeated elements and novel gene families across ecological guilds.</title>
        <authorList>
            <consortium name="Lawrence Berkeley National Laboratory"/>
            <person name="Harder C.B."/>
            <person name="Miyauchi S."/>
            <person name="Viragh M."/>
            <person name="Kuo A."/>
            <person name="Thoen E."/>
            <person name="Andreopoulos B."/>
            <person name="Lu D."/>
            <person name="Skrede I."/>
            <person name="Drula E."/>
            <person name="Henrissat B."/>
            <person name="Morin E."/>
            <person name="Kohler A."/>
            <person name="Barry K."/>
            <person name="LaButti K."/>
            <person name="Morin E."/>
            <person name="Salamov A."/>
            <person name="Lipzen A."/>
            <person name="Mereny Z."/>
            <person name="Hegedus B."/>
            <person name="Baldrian P."/>
            <person name="Stursova M."/>
            <person name="Weitz H."/>
            <person name="Taylor A."/>
            <person name="Grigoriev I.V."/>
            <person name="Nagy L.G."/>
            <person name="Martin F."/>
            <person name="Kauserud H."/>
        </authorList>
    </citation>
    <scope>NUCLEOTIDE SEQUENCE</scope>
    <source>
        <strain evidence="2">CBHHK182m</strain>
    </source>
</reference>
<protein>
    <submittedName>
        <fullName evidence="2">Uncharacterized protein</fullName>
    </submittedName>
</protein>
<proteinExistence type="predicted"/>
<name>A0AAD7K5B7_9AGAR</name>
<organism evidence="2 3">
    <name type="scientific">Mycena metata</name>
    <dbReference type="NCBI Taxonomy" id="1033252"/>
    <lineage>
        <taxon>Eukaryota</taxon>
        <taxon>Fungi</taxon>
        <taxon>Dikarya</taxon>
        <taxon>Basidiomycota</taxon>
        <taxon>Agaricomycotina</taxon>
        <taxon>Agaricomycetes</taxon>
        <taxon>Agaricomycetidae</taxon>
        <taxon>Agaricales</taxon>
        <taxon>Marasmiineae</taxon>
        <taxon>Mycenaceae</taxon>
        <taxon>Mycena</taxon>
    </lineage>
</organism>